<dbReference type="Gene3D" id="2.30.110.10">
    <property type="entry name" value="Electron Transport, Fmn-binding Protein, Chain A"/>
    <property type="match status" value="1"/>
</dbReference>
<dbReference type="PANTHER" id="PTHR13343">
    <property type="entry name" value="CREG1 PROTEIN"/>
    <property type="match status" value="1"/>
</dbReference>
<keyword evidence="3" id="KW-1185">Reference proteome</keyword>
<proteinExistence type="predicted"/>
<dbReference type="AlphaFoldDB" id="A0A7W6NJJ0"/>
<feature type="domain" description="CREG-like beta-barrel" evidence="1">
    <location>
        <begin position="13"/>
        <end position="158"/>
    </location>
</feature>
<dbReference type="Proteomes" id="UP000528286">
    <property type="component" value="Unassembled WGS sequence"/>
</dbReference>
<name>A0A7W6NJJ0_9HYPH</name>
<gene>
    <name evidence="2" type="ORF">GGR23_000498</name>
</gene>
<dbReference type="GO" id="GO:0005737">
    <property type="term" value="C:cytoplasm"/>
    <property type="evidence" value="ECO:0007669"/>
    <property type="project" value="UniProtKB-ARBA"/>
</dbReference>
<reference evidence="2 3" key="1">
    <citation type="submission" date="2020-08" db="EMBL/GenBank/DDBJ databases">
        <title>Genomic Encyclopedia of Type Strains, Phase IV (KMG-IV): sequencing the most valuable type-strain genomes for metagenomic binning, comparative biology and taxonomic classification.</title>
        <authorList>
            <person name="Goeker M."/>
        </authorList>
    </citation>
    <scope>NUCLEOTIDE SEQUENCE [LARGE SCALE GENOMIC DNA]</scope>
    <source>
        <strain evidence="2 3">DSM 29853</strain>
    </source>
</reference>
<dbReference type="SUPFAM" id="SSF50475">
    <property type="entry name" value="FMN-binding split barrel"/>
    <property type="match status" value="1"/>
</dbReference>
<dbReference type="InterPro" id="IPR012349">
    <property type="entry name" value="Split_barrel_FMN-bd"/>
</dbReference>
<accession>A0A7W6NJJ0</accession>
<dbReference type="EMBL" id="JACIEZ010000001">
    <property type="protein sequence ID" value="MBB4063337.1"/>
    <property type="molecule type" value="Genomic_DNA"/>
</dbReference>
<dbReference type="Pfam" id="PF13883">
    <property type="entry name" value="CREG_beta-barrel"/>
    <property type="match status" value="1"/>
</dbReference>
<evidence type="ECO:0000313" key="3">
    <source>
        <dbReference type="Proteomes" id="UP000528286"/>
    </source>
</evidence>
<evidence type="ECO:0000259" key="1">
    <source>
        <dbReference type="Pfam" id="PF13883"/>
    </source>
</evidence>
<dbReference type="RefSeq" id="WP_183364530.1">
    <property type="nucleotide sequence ID" value="NZ_JACIEZ010000001.1"/>
</dbReference>
<sequence length="249" mass="27499">MNERPSVLRETDENALLEARTLMRGARFGTLAVLDPETGFPNASRVLLATTPYGTPAILVSSLSTHTRALDADPRCSLLTGEPGKGDPLAHPRLSLQARAVPVERESEMHGWLRSRFLRRHPKAALYIDFGDFRFLTLEPVLANLNGGFGKAYRIDGQDLVIRHPDIVRLARQETEILEEISRSETDLANSVAKTAFQKGTLDWKISAIDTAGIDISGKDVLKRLEIAFEDVSMARIVSDIRKVGCTIP</sequence>
<dbReference type="InterPro" id="IPR055343">
    <property type="entry name" value="CREG_beta-barrel"/>
</dbReference>
<comment type="caution">
    <text evidence="2">The sequence shown here is derived from an EMBL/GenBank/DDBJ whole genome shotgun (WGS) entry which is preliminary data.</text>
</comment>
<organism evidence="2 3">
    <name type="scientific">Gellertiella hungarica</name>
    <dbReference type="NCBI Taxonomy" id="1572859"/>
    <lineage>
        <taxon>Bacteria</taxon>
        <taxon>Pseudomonadati</taxon>
        <taxon>Pseudomonadota</taxon>
        <taxon>Alphaproteobacteria</taxon>
        <taxon>Hyphomicrobiales</taxon>
        <taxon>Rhizobiaceae</taxon>
        <taxon>Gellertiella</taxon>
    </lineage>
</organism>
<dbReference type="PANTHER" id="PTHR13343:SF17">
    <property type="entry name" value="CELLULAR REPRESSOR OF E1A-STIMULATED GENES, ISOFORM A"/>
    <property type="match status" value="1"/>
</dbReference>
<evidence type="ECO:0000313" key="2">
    <source>
        <dbReference type="EMBL" id="MBB4063337.1"/>
    </source>
</evidence>
<protein>
    <recommendedName>
        <fullName evidence="1">CREG-like beta-barrel domain-containing protein</fullName>
    </recommendedName>
</protein>